<evidence type="ECO:0000313" key="2">
    <source>
        <dbReference type="Proteomes" id="UP001144673"/>
    </source>
</evidence>
<dbReference type="Proteomes" id="UP001144673">
    <property type="component" value="Chromosome 1"/>
</dbReference>
<protein>
    <submittedName>
        <fullName evidence="1">Uncharacterized protein</fullName>
    </submittedName>
</protein>
<accession>A0A9W8QS77</accession>
<dbReference type="RefSeq" id="XP_056060262.1">
    <property type="nucleotide sequence ID" value="XM_056192000.1"/>
</dbReference>
<reference evidence="1" key="1">
    <citation type="journal article" date="2023" name="Access Microbiol">
        <title>De-novo genome assembly for Akanthomyces muscarius, a biocontrol agent of insect agricultural pests.</title>
        <authorList>
            <person name="Erdos Z."/>
            <person name="Studholme D.J."/>
            <person name="Raymond B."/>
            <person name="Sharma M."/>
        </authorList>
    </citation>
    <scope>NUCLEOTIDE SEQUENCE</scope>
    <source>
        <strain evidence="1">Ve6</strain>
    </source>
</reference>
<sequence>MNSRMEHTPLTLHLQAHAALSTCKLQLQLDALGRLSADWAGRSLPLPTFRHHRRRPVPLVPMSLYEHD</sequence>
<name>A0A9W8QS77_AKAMU</name>
<keyword evidence="2" id="KW-1185">Reference proteome</keyword>
<dbReference type="EMBL" id="JAJHUN010000001">
    <property type="protein sequence ID" value="KAJ4165347.1"/>
    <property type="molecule type" value="Genomic_DNA"/>
</dbReference>
<gene>
    <name evidence="1" type="ORF">LMH87_006981</name>
</gene>
<dbReference type="GeneID" id="80894140"/>
<comment type="caution">
    <text evidence="1">The sequence shown here is derived from an EMBL/GenBank/DDBJ whole genome shotgun (WGS) entry which is preliminary data.</text>
</comment>
<proteinExistence type="predicted"/>
<evidence type="ECO:0000313" key="1">
    <source>
        <dbReference type="EMBL" id="KAJ4165347.1"/>
    </source>
</evidence>
<dbReference type="KEGG" id="amus:LMH87_006981"/>
<dbReference type="AlphaFoldDB" id="A0A9W8QS77"/>
<organism evidence="1 2">
    <name type="scientific">Akanthomyces muscarius</name>
    <name type="common">Entomopathogenic fungus</name>
    <name type="synonym">Lecanicillium muscarium</name>
    <dbReference type="NCBI Taxonomy" id="2231603"/>
    <lineage>
        <taxon>Eukaryota</taxon>
        <taxon>Fungi</taxon>
        <taxon>Dikarya</taxon>
        <taxon>Ascomycota</taxon>
        <taxon>Pezizomycotina</taxon>
        <taxon>Sordariomycetes</taxon>
        <taxon>Hypocreomycetidae</taxon>
        <taxon>Hypocreales</taxon>
        <taxon>Cordycipitaceae</taxon>
        <taxon>Akanthomyces</taxon>
    </lineage>
</organism>